<reference evidence="1 2" key="1">
    <citation type="submission" date="2018-10" db="EMBL/GenBank/DDBJ databases">
        <title>A high-quality apple genome assembly.</title>
        <authorList>
            <person name="Hu J."/>
        </authorList>
    </citation>
    <scope>NUCLEOTIDE SEQUENCE [LARGE SCALE GENOMIC DNA]</scope>
    <source>
        <strain evidence="2">cv. HFTH1</strain>
        <tissue evidence="1">Young leaf</tissue>
    </source>
</reference>
<protein>
    <submittedName>
        <fullName evidence="1">Uncharacterized protein</fullName>
    </submittedName>
</protein>
<keyword evidence="2" id="KW-1185">Reference proteome</keyword>
<organism evidence="1 2">
    <name type="scientific">Malus domestica</name>
    <name type="common">Apple</name>
    <name type="synonym">Pyrus malus</name>
    <dbReference type="NCBI Taxonomy" id="3750"/>
    <lineage>
        <taxon>Eukaryota</taxon>
        <taxon>Viridiplantae</taxon>
        <taxon>Streptophyta</taxon>
        <taxon>Embryophyta</taxon>
        <taxon>Tracheophyta</taxon>
        <taxon>Spermatophyta</taxon>
        <taxon>Magnoliopsida</taxon>
        <taxon>eudicotyledons</taxon>
        <taxon>Gunneridae</taxon>
        <taxon>Pentapetalae</taxon>
        <taxon>rosids</taxon>
        <taxon>fabids</taxon>
        <taxon>Rosales</taxon>
        <taxon>Rosaceae</taxon>
        <taxon>Amygdaloideae</taxon>
        <taxon>Maleae</taxon>
        <taxon>Malus</taxon>
    </lineage>
</organism>
<proteinExistence type="predicted"/>
<dbReference type="AlphaFoldDB" id="A0A498HFZ6"/>
<dbReference type="Proteomes" id="UP000290289">
    <property type="component" value="Chromosome 17"/>
</dbReference>
<dbReference type="EMBL" id="RDQH01000343">
    <property type="protein sequence ID" value="RXH69630.1"/>
    <property type="molecule type" value="Genomic_DNA"/>
</dbReference>
<gene>
    <name evidence="1" type="ORF">DVH24_037414</name>
</gene>
<name>A0A498HFZ6_MALDO</name>
<sequence>MGLVMPCCIKPEEPEGSRRTWLEGDGFGNAVLHKPEEPEGSRVNGGYGLKEMGLVMPCCIKPKEPEGQWSIWLEGDGVLVMPCCIKPE</sequence>
<evidence type="ECO:0000313" key="2">
    <source>
        <dbReference type="Proteomes" id="UP000290289"/>
    </source>
</evidence>
<accession>A0A498HFZ6</accession>
<evidence type="ECO:0000313" key="1">
    <source>
        <dbReference type="EMBL" id="RXH69630.1"/>
    </source>
</evidence>
<comment type="caution">
    <text evidence="1">The sequence shown here is derived from an EMBL/GenBank/DDBJ whole genome shotgun (WGS) entry which is preliminary data.</text>
</comment>